<protein>
    <submittedName>
        <fullName evidence="4">Dehydrogenase</fullName>
    </submittedName>
</protein>
<organism evidence="4 5">
    <name type="scientific">Thermoanaerobacter pentosaceus</name>
    <dbReference type="NCBI Taxonomy" id="694059"/>
    <lineage>
        <taxon>Bacteria</taxon>
        <taxon>Bacillati</taxon>
        <taxon>Bacillota</taxon>
        <taxon>Clostridia</taxon>
        <taxon>Thermoanaerobacterales</taxon>
        <taxon>Thermoanaerobacteraceae</taxon>
        <taxon>Thermoanaerobacter</taxon>
    </lineage>
</organism>
<reference evidence="4 5" key="1">
    <citation type="submission" date="2023-07" db="EMBL/GenBank/DDBJ databases">
        <title>Genomic Encyclopedia of Type Strains, Phase IV (KMG-IV): sequencing the most valuable type-strain genomes for metagenomic binning, comparative biology and taxonomic classification.</title>
        <authorList>
            <person name="Goeker M."/>
        </authorList>
    </citation>
    <scope>NUCLEOTIDE SEQUENCE [LARGE SCALE GENOMIC DNA]</scope>
    <source>
        <strain evidence="4 5">DSM 25963</strain>
    </source>
</reference>
<proteinExistence type="predicted"/>
<evidence type="ECO:0000313" key="5">
    <source>
        <dbReference type="Proteomes" id="UP001223886"/>
    </source>
</evidence>
<keyword evidence="5" id="KW-1185">Reference proteome</keyword>
<dbReference type="Gene3D" id="3.40.50.720">
    <property type="entry name" value="NAD(P)-binding Rossmann-like Domain"/>
    <property type="match status" value="1"/>
</dbReference>
<dbReference type="SUPFAM" id="SSF55347">
    <property type="entry name" value="Glyceraldehyde-3-phosphate dehydrogenase-like, C-terminal domain"/>
    <property type="match status" value="1"/>
</dbReference>
<feature type="domain" description="Gfo/Idh/MocA-like oxidoreductase N-terminal" evidence="2">
    <location>
        <begin position="4"/>
        <end position="121"/>
    </location>
</feature>
<dbReference type="InterPro" id="IPR055170">
    <property type="entry name" value="GFO_IDH_MocA-like_dom"/>
</dbReference>
<dbReference type="Proteomes" id="UP001223886">
    <property type="component" value="Unassembled WGS sequence"/>
</dbReference>
<dbReference type="Pfam" id="PF22725">
    <property type="entry name" value="GFO_IDH_MocA_C3"/>
    <property type="match status" value="1"/>
</dbReference>
<dbReference type="InterPro" id="IPR050463">
    <property type="entry name" value="Gfo/Idh/MocA_oxidrdct_glycsds"/>
</dbReference>
<dbReference type="PANTHER" id="PTHR43818">
    <property type="entry name" value="BCDNA.GH03377"/>
    <property type="match status" value="1"/>
</dbReference>
<dbReference type="PANTHER" id="PTHR43818:SF11">
    <property type="entry name" value="BCDNA.GH03377"/>
    <property type="match status" value="1"/>
</dbReference>
<evidence type="ECO:0000259" key="3">
    <source>
        <dbReference type="Pfam" id="PF22725"/>
    </source>
</evidence>
<evidence type="ECO:0000313" key="4">
    <source>
        <dbReference type="EMBL" id="MDP9751457.1"/>
    </source>
</evidence>
<accession>A0ABT9M5S2</accession>
<evidence type="ECO:0000256" key="1">
    <source>
        <dbReference type="ARBA" id="ARBA00023002"/>
    </source>
</evidence>
<dbReference type="Gene3D" id="3.30.360.10">
    <property type="entry name" value="Dihydrodipicolinate Reductase, domain 2"/>
    <property type="match status" value="1"/>
</dbReference>
<dbReference type="SUPFAM" id="SSF51735">
    <property type="entry name" value="NAD(P)-binding Rossmann-fold domains"/>
    <property type="match status" value="1"/>
</dbReference>
<name>A0ABT9M5S2_9THEO</name>
<dbReference type="InterPro" id="IPR000683">
    <property type="entry name" value="Gfo/Idh/MocA-like_OxRdtase_N"/>
</dbReference>
<keyword evidence="1" id="KW-0560">Oxidoreductase</keyword>
<dbReference type="Pfam" id="PF01408">
    <property type="entry name" value="GFO_IDH_MocA"/>
    <property type="match status" value="1"/>
</dbReference>
<evidence type="ECO:0000259" key="2">
    <source>
        <dbReference type="Pfam" id="PF01408"/>
    </source>
</evidence>
<dbReference type="RefSeq" id="WP_307681370.1">
    <property type="nucleotide sequence ID" value="NZ_JAURUP010000023.1"/>
</dbReference>
<comment type="caution">
    <text evidence="4">The sequence shown here is derived from an EMBL/GenBank/DDBJ whole genome shotgun (WGS) entry which is preliminary data.</text>
</comment>
<dbReference type="InterPro" id="IPR036291">
    <property type="entry name" value="NAD(P)-bd_dom_sf"/>
</dbReference>
<dbReference type="EMBL" id="JAURUP010000023">
    <property type="protein sequence ID" value="MDP9751457.1"/>
    <property type="molecule type" value="Genomic_DNA"/>
</dbReference>
<sequence>MRKIKVGIIGTGFIGPAHIEALRRLGFVEVVAIADVNQEVAKQKAELLNVEKYYGDYKELLKDPEIESVHVCTPNYLHYKIAKDALLANKHVICEKPLAMNSSEADELIRIAKEKKLVNAVHFNLRFYPLMHHTKKMIEEGELGQIFAVNGSYQQDWLFYDTDFNWRLLPEFSGDSRAVADIGSHWLDLIEFVTGIKVNEVCADFATFYPIRKKPLKPVETYAGKLLSPEDYEEVKIETEDYATVLLKFNNGAHGSMTVNQVAAGRKNRLYFEIYGSKKSISWDSERPNELWIGRRDGTNEILMKDPSLLNPYAREITSFPGGHNEGFPDTSKQMFKKVYKYILQDGQLKGETPDFPTFEDGRRELFLCEQIVKSAKENKWVVIE</sequence>
<feature type="domain" description="GFO/IDH/MocA-like oxidoreductase" evidence="3">
    <location>
        <begin position="133"/>
        <end position="281"/>
    </location>
</feature>
<gene>
    <name evidence="4" type="ORF">J2S24_001968</name>
</gene>